<dbReference type="InterPro" id="IPR016874">
    <property type="entry name" value="TcmP-like"/>
</dbReference>
<keyword evidence="1 3" id="KW-0489">Methyltransferase</keyword>
<dbReference type="PIRSF" id="PIRSF028177">
    <property type="entry name" value="Polyketide_synth_Omtfrase_TcmP"/>
    <property type="match status" value="1"/>
</dbReference>
<keyword evidence="2" id="KW-0808">Transferase</keyword>
<name>A0ABV7LVN5_9GAMM</name>
<dbReference type="Gene3D" id="3.40.50.150">
    <property type="entry name" value="Vaccinia Virus protein VP39"/>
    <property type="match status" value="1"/>
</dbReference>
<dbReference type="Proteomes" id="UP001595579">
    <property type="component" value="Unassembled WGS sequence"/>
</dbReference>
<protein>
    <submittedName>
        <fullName evidence="3">Class I SAM-dependent methyltransferase</fullName>
    </submittedName>
</protein>
<organism evidence="3 4">
    <name type="scientific">Litchfieldella rifensis</name>
    <dbReference type="NCBI Taxonomy" id="762643"/>
    <lineage>
        <taxon>Bacteria</taxon>
        <taxon>Pseudomonadati</taxon>
        <taxon>Pseudomonadota</taxon>
        <taxon>Gammaproteobacteria</taxon>
        <taxon>Oceanospirillales</taxon>
        <taxon>Halomonadaceae</taxon>
        <taxon>Litchfieldella</taxon>
    </lineage>
</organism>
<evidence type="ECO:0000256" key="2">
    <source>
        <dbReference type="ARBA" id="ARBA00022679"/>
    </source>
</evidence>
<dbReference type="SUPFAM" id="SSF53335">
    <property type="entry name" value="S-adenosyl-L-methionine-dependent methyltransferases"/>
    <property type="match status" value="1"/>
</dbReference>
<evidence type="ECO:0000256" key="1">
    <source>
        <dbReference type="ARBA" id="ARBA00022603"/>
    </source>
</evidence>
<proteinExistence type="predicted"/>
<dbReference type="GO" id="GO:0008168">
    <property type="term" value="F:methyltransferase activity"/>
    <property type="evidence" value="ECO:0007669"/>
    <property type="project" value="UniProtKB-KW"/>
</dbReference>
<accession>A0ABV7LVN5</accession>
<sequence length="275" mass="31293">MPAEKIALSGKQETFLITLYAKAMESRMPDSLLKDAFAAEAICRIDYDFAKLNVPHDPMIGLALRAKILDDWTWEFINHTPVATVLHLGCGLDSRVFRLEPPISVRWFDVDFPEVIALRRRLYPERDGCRLIGASVMDSGWLSDVPSEHPVMVIAEGLLPYLRKHEVLRLLDTLTAYFPSGELAFDGYSRLAISLLRLAPPIRVAGASLHWGIDDPRELERQVPKLKLVKELSGLDDPAQIARMTWPTRLTILWCQSVPAFRRLGRFLLYRFGNR</sequence>
<dbReference type="GO" id="GO:0032259">
    <property type="term" value="P:methylation"/>
    <property type="evidence" value="ECO:0007669"/>
    <property type="project" value="UniProtKB-KW"/>
</dbReference>
<dbReference type="PANTHER" id="PTHR43619">
    <property type="entry name" value="S-ADENOSYL-L-METHIONINE-DEPENDENT METHYLTRANSFERASE YKTD-RELATED"/>
    <property type="match status" value="1"/>
</dbReference>
<dbReference type="Pfam" id="PF04072">
    <property type="entry name" value="LCM"/>
    <property type="match status" value="1"/>
</dbReference>
<dbReference type="InterPro" id="IPR029063">
    <property type="entry name" value="SAM-dependent_MTases_sf"/>
</dbReference>
<dbReference type="InterPro" id="IPR007213">
    <property type="entry name" value="Ppm1/Ppm2/Tcmp"/>
</dbReference>
<evidence type="ECO:0000313" key="4">
    <source>
        <dbReference type="Proteomes" id="UP001595579"/>
    </source>
</evidence>
<dbReference type="EMBL" id="JBHRUG010000048">
    <property type="protein sequence ID" value="MFC3286171.1"/>
    <property type="molecule type" value="Genomic_DNA"/>
</dbReference>
<dbReference type="PANTHER" id="PTHR43619:SF2">
    <property type="entry name" value="S-ADENOSYL-L-METHIONINE-DEPENDENT METHYLTRANSFERASES SUPERFAMILY PROTEIN"/>
    <property type="match status" value="1"/>
</dbReference>
<reference evidence="4" key="1">
    <citation type="journal article" date="2019" name="Int. J. Syst. Evol. Microbiol.">
        <title>The Global Catalogue of Microorganisms (GCM) 10K type strain sequencing project: providing services to taxonomists for standard genome sequencing and annotation.</title>
        <authorList>
            <consortium name="The Broad Institute Genomics Platform"/>
            <consortium name="The Broad Institute Genome Sequencing Center for Infectious Disease"/>
            <person name="Wu L."/>
            <person name="Ma J."/>
        </authorList>
    </citation>
    <scope>NUCLEOTIDE SEQUENCE [LARGE SCALE GENOMIC DNA]</scope>
    <source>
        <strain evidence="4">CECT 7698</strain>
    </source>
</reference>
<evidence type="ECO:0000313" key="3">
    <source>
        <dbReference type="EMBL" id="MFC3286171.1"/>
    </source>
</evidence>
<dbReference type="RefSeq" id="WP_386776968.1">
    <property type="nucleotide sequence ID" value="NZ_JBHRUG010000048.1"/>
</dbReference>
<gene>
    <name evidence="3" type="ORF">ACFOEV_21440</name>
</gene>
<comment type="caution">
    <text evidence="3">The sequence shown here is derived from an EMBL/GenBank/DDBJ whole genome shotgun (WGS) entry which is preliminary data.</text>
</comment>
<keyword evidence="4" id="KW-1185">Reference proteome</keyword>